<dbReference type="InterPro" id="IPR005036">
    <property type="entry name" value="CBM21_dom"/>
</dbReference>
<feature type="transmembrane region" description="Helical" evidence="2">
    <location>
        <begin position="694"/>
        <end position="727"/>
    </location>
</feature>
<feature type="domain" description="CBM21" evidence="3">
    <location>
        <begin position="127"/>
        <end position="235"/>
    </location>
</feature>
<feature type="region of interest" description="Disordered" evidence="1">
    <location>
        <begin position="572"/>
        <end position="597"/>
    </location>
</feature>
<feature type="compositionally biased region" description="Basic and acidic residues" evidence="1">
    <location>
        <begin position="646"/>
        <end position="656"/>
    </location>
</feature>
<evidence type="ECO:0000256" key="2">
    <source>
        <dbReference type="SAM" id="Phobius"/>
    </source>
</evidence>
<dbReference type="Proteomes" id="UP001557470">
    <property type="component" value="Unassembled WGS sequence"/>
</dbReference>
<keyword evidence="2" id="KW-1133">Transmembrane helix</keyword>
<keyword evidence="2" id="KW-0812">Transmembrane</keyword>
<dbReference type="AlphaFoldDB" id="A0ABD0WE02"/>
<comment type="caution">
    <text evidence="4">The sequence shown here is derived from an EMBL/GenBank/DDBJ whole genome shotgun (WGS) entry which is preliminary data.</text>
</comment>
<evidence type="ECO:0000256" key="1">
    <source>
        <dbReference type="SAM" id="MobiDB-lite"/>
    </source>
</evidence>
<evidence type="ECO:0000313" key="4">
    <source>
        <dbReference type="EMBL" id="KAL0968138.1"/>
    </source>
</evidence>
<dbReference type="Gene3D" id="2.60.40.2440">
    <property type="entry name" value="Carbohydrate binding type-21 domain"/>
    <property type="match status" value="1"/>
</dbReference>
<dbReference type="CDD" id="cd22255">
    <property type="entry name" value="PBD_PPP1R3A"/>
    <property type="match status" value="1"/>
</dbReference>
<feature type="compositionally biased region" description="Polar residues" evidence="1">
    <location>
        <begin position="309"/>
        <end position="318"/>
    </location>
</feature>
<dbReference type="InterPro" id="IPR050782">
    <property type="entry name" value="PP1_regulatory_subunit_3"/>
</dbReference>
<gene>
    <name evidence="4" type="ORF">UPYG_G00262860</name>
</gene>
<evidence type="ECO:0000259" key="3">
    <source>
        <dbReference type="PROSITE" id="PS51159"/>
    </source>
</evidence>
<dbReference type="PROSITE" id="PS51159">
    <property type="entry name" value="CBM21"/>
    <property type="match status" value="1"/>
</dbReference>
<dbReference type="PANTHER" id="PTHR12307:SF2">
    <property type="entry name" value="PROTEIN PHOSPHATASE 1 REGULATORY SUBUNIT 3A"/>
    <property type="match status" value="1"/>
</dbReference>
<accession>A0ABD0WE02</accession>
<proteinExistence type="predicted"/>
<keyword evidence="5" id="KW-1185">Reference proteome</keyword>
<protein>
    <recommendedName>
        <fullName evidence="3">CBM21 domain-containing protein</fullName>
    </recommendedName>
</protein>
<evidence type="ECO:0000313" key="5">
    <source>
        <dbReference type="Proteomes" id="UP001557470"/>
    </source>
</evidence>
<feature type="compositionally biased region" description="Basic residues" evidence="1">
    <location>
        <begin position="319"/>
        <end position="334"/>
    </location>
</feature>
<dbReference type="InterPro" id="IPR038175">
    <property type="entry name" value="CBM21_dom_sf"/>
</dbReference>
<dbReference type="EMBL" id="JAGEUA010000008">
    <property type="protein sequence ID" value="KAL0968138.1"/>
    <property type="molecule type" value="Genomic_DNA"/>
</dbReference>
<sequence>MEPAAVNTRPTAVSSLLGVPGSIAWDGDENKDAEVISGIRPKSSPLPRRRSDSDLDDWEFELTRSSSRRVSFADTIGLHLVRVKEFDSWDKSIPVNFDSLEGEKSVEEYYLSSLYTPPPSEEALVLRVQEQKLELESVELLRGTTTIRGVIRVLNISFDKTVYIRTSLDAWATHFDLLAEYILGSSHGNMDAFSFKLTMVPPFGENGSRVDFCLRYETPVGTFWANNRNQNYVMFCHQKIRELKENQPKDTKGRRKSILKISQEFPFDENRSSNNFESSDVHIDVGEMARVNICETHRGAIQKEPQNLIVESSWNSSGRKQRKAAHMAQRRKRSGQQGTSYSLAMCDKPSFGVQDSTSWEESVKPEISTISSALSEWNGEQASLRKNENDANDGPPLLVRNVIEKDWEESLQEEEEEMMQRCAQDGVWEDKIIVEKELEGKDMEEVVTKEAIKDLEEDMKWREKDYGRTEKTDREEEALEGTDAGAEVEEIVVYFQNKLVDNLCMQMDIGITDADGQIKLENVPETSVQGKLTVNEVSSPCHNESINDVTLHYKSPGGEEMDFIQENTESCLQTDEPANEEEGDGEEKNTSTESLSDDELELYMHSLRDAKKQQNKDFSLCLGKCPSISKRGSRLSMPSISETVDEDHLSNKDDPPDTRSTITLPVLVGGQDSTRSNGMCWKETFSWHNLSRGLLYTVLFVVFFLLAYHYDFLTCFGLYLVSVIWLFCQGEKQSLRRNNKII</sequence>
<dbReference type="PANTHER" id="PTHR12307">
    <property type="entry name" value="PROTEIN PHOSPHATASE 1 REGULATORY SUBUNIT"/>
    <property type="match status" value="1"/>
</dbReference>
<keyword evidence="2" id="KW-0472">Membrane</keyword>
<dbReference type="Pfam" id="PF03370">
    <property type="entry name" value="CBM_21"/>
    <property type="match status" value="1"/>
</dbReference>
<organism evidence="4 5">
    <name type="scientific">Umbra pygmaea</name>
    <name type="common">Eastern mudminnow</name>
    <dbReference type="NCBI Taxonomy" id="75934"/>
    <lineage>
        <taxon>Eukaryota</taxon>
        <taxon>Metazoa</taxon>
        <taxon>Chordata</taxon>
        <taxon>Craniata</taxon>
        <taxon>Vertebrata</taxon>
        <taxon>Euteleostomi</taxon>
        <taxon>Actinopterygii</taxon>
        <taxon>Neopterygii</taxon>
        <taxon>Teleostei</taxon>
        <taxon>Protacanthopterygii</taxon>
        <taxon>Esociformes</taxon>
        <taxon>Umbridae</taxon>
        <taxon>Umbra</taxon>
    </lineage>
</organism>
<reference evidence="4 5" key="1">
    <citation type="submission" date="2024-06" db="EMBL/GenBank/DDBJ databases">
        <authorList>
            <person name="Pan Q."/>
            <person name="Wen M."/>
            <person name="Jouanno E."/>
            <person name="Zahm M."/>
            <person name="Klopp C."/>
            <person name="Cabau C."/>
            <person name="Louis A."/>
            <person name="Berthelot C."/>
            <person name="Parey E."/>
            <person name="Roest Crollius H."/>
            <person name="Montfort J."/>
            <person name="Robinson-Rechavi M."/>
            <person name="Bouchez O."/>
            <person name="Lampietro C."/>
            <person name="Lopez Roques C."/>
            <person name="Donnadieu C."/>
            <person name="Postlethwait J."/>
            <person name="Bobe J."/>
            <person name="Verreycken H."/>
            <person name="Guiguen Y."/>
        </authorList>
    </citation>
    <scope>NUCLEOTIDE SEQUENCE [LARGE SCALE GENOMIC DNA]</scope>
    <source>
        <strain evidence="4">Up_M1</strain>
        <tissue evidence="4">Testis</tissue>
    </source>
</reference>
<feature type="region of interest" description="Disordered" evidence="1">
    <location>
        <begin position="309"/>
        <end position="341"/>
    </location>
</feature>
<name>A0ABD0WE02_UMBPY</name>
<feature type="region of interest" description="Disordered" evidence="1">
    <location>
        <begin position="631"/>
        <end position="656"/>
    </location>
</feature>